<feature type="domain" description="RING-type" evidence="17">
    <location>
        <begin position="102"/>
        <end position="144"/>
    </location>
</feature>
<dbReference type="EC" id="2.3.2.27" evidence="4"/>
<keyword evidence="11 16" id="KW-1133">Transmembrane helix</keyword>
<evidence type="ECO:0000256" key="15">
    <source>
        <dbReference type="SAM" id="MobiDB-lite"/>
    </source>
</evidence>
<keyword evidence="7" id="KW-0479">Metal-binding</keyword>
<comment type="catalytic activity">
    <reaction evidence="1">
        <text>S-ubiquitinyl-[E2 ubiquitin-conjugating enzyme]-L-cysteine + [acceptor protein]-L-lysine = [E2 ubiquitin-conjugating enzyme]-L-cysteine + N(6)-ubiquitinyl-[acceptor protein]-L-lysine.</text>
        <dbReference type="EC" id="2.3.2.27"/>
    </reaction>
</comment>
<dbReference type="CDD" id="cd06222">
    <property type="entry name" value="RNase_H_like"/>
    <property type="match status" value="1"/>
</dbReference>
<dbReference type="AlphaFoldDB" id="A0AA39VR98"/>
<keyword evidence="19" id="KW-1185">Reference proteome</keyword>
<evidence type="ECO:0000256" key="9">
    <source>
        <dbReference type="ARBA" id="ARBA00022786"/>
    </source>
</evidence>
<feature type="transmembrane region" description="Helical" evidence="16">
    <location>
        <begin position="20"/>
        <end position="46"/>
    </location>
</feature>
<feature type="compositionally biased region" description="Basic and acidic residues" evidence="15">
    <location>
        <begin position="191"/>
        <end position="201"/>
    </location>
</feature>
<dbReference type="InterPro" id="IPR053238">
    <property type="entry name" value="RING-H2_zinc_finger"/>
</dbReference>
<dbReference type="Gene3D" id="3.30.40.10">
    <property type="entry name" value="Zinc/RING finger domain, C3HC4 (zinc finger)"/>
    <property type="match status" value="1"/>
</dbReference>
<comment type="pathway">
    <text evidence="3">Protein modification; protein ubiquitination.</text>
</comment>
<reference evidence="18" key="2">
    <citation type="submission" date="2023-06" db="EMBL/GenBank/DDBJ databases">
        <authorList>
            <person name="Swenson N.G."/>
            <person name="Wegrzyn J.L."/>
            <person name="Mcevoy S.L."/>
        </authorList>
    </citation>
    <scope>NUCLEOTIDE SEQUENCE</scope>
    <source>
        <strain evidence="18">NS2018</strain>
        <tissue evidence="18">Leaf</tissue>
    </source>
</reference>
<evidence type="ECO:0000256" key="10">
    <source>
        <dbReference type="ARBA" id="ARBA00022833"/>
    </source>
</evidence>
<dbReference type="InterPro" id="IPR012337">
    <property type="entry name" value="RNaseH-like_sf"/>
</dbReference>
<evidence type="ECO:0000256" key="7">
    <source>
        <dbReference type="ARBA" id="ARBA00022723"/>
    </source>
</evidence>
<dbReference type="Pfam" id="PF13456">
    <property type="entry name" value="RVT_3"/>
    <property type="match status" value="1"/>
</dbReference>
<evidence type="ECO:0000256" key="3">
    <source>
        <dbReference type="ARBA" id="ARBA00004906"/>
    </source>
</evidence>
<gene>
    <name evidence="18" type="ORF">LWI29_015797</name>
</gene>
<evidence type="ECO:0000256" key="4">
    <source>
        <dbReference type="ARBA" id="ARBA00012483"/>
    </source>
</evidence>
<dbReference type="GO" id="GO:0004523">
    <property type="term" value="F:RNA-DNA hybrid ribonuclease activity"/>
    <property type="evidence" value="ECO:0007669"/>
    <property type="project" value="InterPro"/>
</dbReference>
<dbReference type="InterPro" id="IPR001841">
    <property type="entry name" value="Znf_RING"/>
</dbReference>
<dbReference type="PANTHER" id="PTHR14155:SF521">
    <property type="entry name" value="RING-H2 FINGER PROTEIN ATL30"/>
    <property type="match status" value="1"/>
</dbReference>
<evidence type="ECO:0000259" key="17">
    <source>
        <dbReference type="PROSITE" id="PS50089"/>
    </source>
</evidence>
<keyword evidence="8 14" id="KW-0863">Zinc-finger</keyword>
<dbReference type="PANTHER" id="PTHR14155">
    <property type="entry name" value="RING FINGER DOMAIN-CONTAINING"/>
    <property type="match status" value="1"/>
</dbReference>
<keyword evidence="9" id="KW-0833">Ubl conjugation pathway</keyword>
<comment type="subcellular location">
    <subcellularLocation>
        <location evidence="2">Membrane</location>
        <topology evidence="2">Single-pass membrane protein</topology>
    </subcellularLocation>
</comment>
<comment type="caution">
    <text evidence="18">The sequence shown here is derived from an EMBL/GenBank/DDBJ whole genome shotgun (WGS) entry which is preliminary data.</text>
</comment>
<dbReference type="PROSITE" id="PS50089">
    <property type="entry name" value="ZF_RING_2"/>
    <property type="match status" value="1"/>
</dbReference>
<dbReference type="FunFam" id="3.30.40.10:FF:000187">
    <property type="entry name" value="E3 ubiquitin-protein ligase ATL6"/>
    <property type="match status" value="1"/>
</dbReference>
<name>A0AA39VR98_ACESA</name>
<evidence type="ECO:0000256" key="11">
    <source>
        <dbReference type="ARBA" id="ARBA00022989"/>
    </source>
</evidence>
<dbReference type="Proteomes" id="UP001168877">
    <property type="component" value="Unassembled WGS sequence"/>
</dbReference>
<feature type="region of interest" description="Disordered" evidence="15">
    <location>
        <begin position="183"/>
        <end position="210"/>
    </location>
</feature>
<dbReference type="SUPFAM" id="SSF57850">
    <property type="entry name" value="RING/U-box"/>
    <property type="match status" value="1"/>
</dbReference>
<dbReference type="SMART" id="SM00744">
    <property type="entry name" value="RINGv"/>
    <property type="match status" value="1"/>
</dbReference>
<accession>A0AA39VR98</accession>
<evidence type="ECO:0000256" key="12">
    <source>
        <dbReference type="ARBA" id="ARBA00023136"/>
    </source>
</evidence>
<dbReference type="EMBL" id="JAUESC010000381">
    <property type="protein sequence ID" value="KAK0589557.1"/>
    <property type="molecule type" value="Genomic_DNA"/>
</dbReference>
<protein>
    <recommendedName>
        <fullName evidence="4">RING-type E3 ubiquitin transferase</fullName>
        <ecNumber evidence="4">2.3.2.27</ecNumber>
    </recommendedName>
</protein>
<comment type="similarity">
    <text evidence="13">Belongs to the RING-type zinc finger family. ATL subfamily.</text>
</comment>
<dbReference type="GO" id="GO:0008270">
    <property type="term" value="F:zinc ion binding"/>
    <property type="evidence" value="ECO:0007669"/>
    <property type="project" value="UniProtKB-KW"/>
</dbReference>
<organism evidence="18 19">
    <name type="scientific">Acer saccharum</name>
    <name type="common">Sugar maple</name>
    <dbReference type="NCBI Taxonomy" id="4024"/>
    <lineage>
        <taxon>Eukaryota</taxon>
        <taxon>Viridiplantae</taxon>
        <taxon>Streptophyta</taxon>
        <taxon>Embryophyta</taxon>
        <taxon>Tracheophyta</taxon>
        <taxon>Spermatophyta</taxon>
        <taxon>Magnoliopsida</taxon>
        <taxon>eudicotyledons</taxon>
        <taxon>Gunneridae</taxon>
        <taxon>Pentapetalae</taxon>
        <taxon>rosids</taxon>
        <taxon>malvids</taxon>
        <taxon>Sapindales</taxon>
        <taxon>Sapindaceae</taxon>
        <taxon>Hippocastanoideae</taxon>
        <taxon>Acereae</taxon>
        <taxon>Acer</taxon>
    </lineage>
</organism>
<evidence type="ECO:0000256" key="16">
    <source>
        <dbReference type="SAM" id="Phobius"/>
    </source>
</evidence>
<reference evidence="18" key="1">
    <citation type="journal article" date="2022" name="Plant J.">
        <title>Strategies of tolerance reflected in two North American maple genomes.</title>
        <authorList>
            <person name="McEvoy S.L."/>
            <person name="Sezen U.U."/>
            <person name="Trouern-Trend A."/>
            <person name="McMahon S.M."/>
            <person name="Schaberg P.G."/>
            <person name="Yang J."/>
            <person name="Wegrzyn J.L."/>
            <person name="Swenson N.G."/>
        </authorList>
    </citation>
    <scope>NUCLEOTIDE SEQUENCE</scope>
    <source>
        <strain evidence="18">NS2018</strain>
    </source>
</reference>
<proteinExistence type="inferred from homology"/>
<evidence type="ECO:0000313" key="18">
    <source>
        <dbReference type="EMBL" id="KAK0589557.1"/>
    </source>
</evidence>
<dbReference type="InterPro" id="IPR044730">
    <property type="entry name" value="RNase_H-like_dom_plant"/>
</dbReference>
<keyword evidence="5" id="KW-0808">Transferase</keyword>
<dbReference type="GO" id="GO:0003676">
    <property type="term" value="F:nucleic acid binding"/>
    <property type="evidence" value="ECO:0007669"/>
    <property type="project" value="InterPro"/>
</dbReference>
<dbReference type="GO" id="GO:0016020">
    <property type="term" value="C:membrane"/>
    <property type="evidence" value="ECO:0007669"/>
    <property type="project" value="UniProtKB-SubCell"/>
</dbReference>
<evidence type="ECO:0000256" key="6">
    <source>
        <dbReference type="ARBA" id="ARBA00022692"/>
    </source>
</evidence>
<evidence type="ECO:0000256" key="2">
    <source>
        <dbReference type="ARBA" id="ARBA00004167"/>
    </source>
</evidence>
<sequence length="417" mass="47182">MSPYSPNAPPQPENYLSPPITIVLTVTLLIFFFTGFLSIYFCRCFMQNILNTMQLRNSPSGNLVGTAATVNHGLDPSLIQAFPTFAYSTVKDFRRENYGLECAICLAEFEDDSMLRLLTVCYHVFHQDCIDLWLESHKTCPVCRRDLDLPEKTLEKSPVSNSMNDISDNGSVLEDAVSIYIKEDDNENENEQGRRRERDEEGGAGNISIKQEETWDQKLEKFTRSHSTGHSILRINKEDDKHTLRLPDQVKIKLLRGHHNWTASCIPFGDYSSHTNNKFIDEWNSALLVDHPIPVGRDQVVKWHPPEEGFWKINTDAATCCANRFIGLGIIIRNKLGLVKATASFNLKAMVPPLVVEALAVWQGVILAVEHGLVPFHIKTDSLQVVDLINKAAVLGITRFFFFFFLNPLESSRTVVV</sequence>
<keyword evidence="12 16" id="KW-0472">Membrane</keyword>
<keyword evidence="10" id="KW-0862">Zinc</keyword>
<evidence type="ECO:0000313" key="19">
    <source>
        <dbReference type="Proteomes" id="UP001168877"/>
    </source>
</evidence>
<evidence type="ECO:0000256" key="5">
    <source>
        <dbReference type="ARBA" id="ARBA00022679"/>
    </source>
</evidence>
<evidence type="ECO:0000256" key="8">
    <source>
        <dbReference type="ARBA" id="ARBA00022771"/>
    </source>
</evidence>
<dbReference type="InterPro" id="IPR002156">
    <property type="entry name" value="RNaseH_domain"/>
</dbReference>
<dbReference type="InterPro" id="IPR011016">
    <property type="entry name" value="Znf_RING-CH"/>
</dbReference>
<dbReference type="InterPro" id="IPR013083">
    <property type="entry name" value="Znf_RING/FYVE/PHD"/>
</dbReference>
<keyword evidence="6 16" id="KW-0812">Transmembrane</keyword>
<evidence type="ECO:0000256" key="1">
    <source>
        <dbReference type="ARBA" id="ARBA00000900"/>
    </source>
</evidence>
<dbReference type="GO" id="GO:0061630">
    <property type="term" value="F:ubiquitin protein ligase activity"/>
    <property type="evidence" value="ECO:0007669"/>
    <property type="project" value="UniProtKB-EC"/>
</dbReference>
<dbReference type="CDD" id="cd16461">
    <property type="entry name" value="RING-H2_EL5-like"/>
    <property type="match status" value="1"/>
</dbReference>
<evidence type="ECO:0000256" key="14">
    <source>
        <dbReference type="PROSITE-ProRule" id="PRU00175"/>
    </source>
</evidence>
<dbReference type="Pfam" id="PF13639">
    <property type="entry name" value="zf-RING_2"/>
    <property type="match status" value="1"/>
</dbReference>
<evidence type="ECO:0000256" key="13">
    <source>
        <dbReference type="ARBA" id="ARBA00024209"/>
    </source>
</evidence>
<dbReference type="SUPFAM" id="SSF53098">
    <property type="entry name" value="Ribonuclease H-like"/>
    <property type="match status" value="1"/>
</dbReference>
<dbReference type="SMART" id="SM00184">
    <property type="entry name" value="RING"/>
    <property type="match status" value="1"/>
</dbReference>